<name>A0ABQ1QEH3_9RHOB</name>
<comment type="caution">
    <text evidence="1">The sequence shown here is derived from an EMBL/GenBank/DDBJ whole genome shotgun (WGS) entry which is preliminary data.</text>
</comment>
<gene>
    <name evidence="1" type="ORF">GCM10011358_06790</name>
</gene>
<dbReference type="EMBL" id="BMGI01000001">
    <property type="protein sequence ID" value="GGD24989.1"/>
    <property type="molecule type" value="Genomic_DNA"/>
</dbReference>
<dbReference type="Proteomes" id="UP000617355">
    <property type="component" value="Unassembled WGS sequence"/>
</dbReference>
<sequence>MRLKKGQGIHYRAIPDNGSVRVSVTERNRPRFVFPNTVVWSEGLQRELAKHAFEFWYPPARPLDVRNVQWIANQCADADEYQNALIGLDDAFGGKVPIFNHPRRVAMTRRDLSSQVLEGIPGLIVPRCVRFVATGPGALEQTFDREAFSYPVLIRPAASQTARRLVRVDTPFDWPKAYAETVPGEACFMTQFVDFANARGTYVRLRIAFVGERAFLRGYTEQSSWLIRRAFGDAPDNRDLESFMDHVAAFGSDHPLWTVCDTIRRRVGLEYFGVDLGMIGQDEFVLFEANAAMSILDVHHGQADYAIIKPQIERIEYALKRLLFAPKNWLGPEAIPNRTTRAILTA</sequence>
<keyword evidence="2" id="KW-1185">Reference proteome</keyword>
<dbReference type="RefSeq" id="WP_188526189.1">
    <property type="nucleotide sequence ID" value="NZ_BMGI01000001.1"/>
</dbReference>
<accession>A0ABQ1QEH3</accession>
<proteinExistence type="predicted"/>
<evidence type="ECO:0008006" key="3">
    <source>
        <dbReference type="Google" id="ProtNLM"/>
    </source>
</evidence>
<reference evidence="2" key="1">
    <citation type="journal article" date="2019" name="Int. J. Syst. Evol. Microbiol.">
        <title>The Global Catalogue of Microorganisms (GCM) 10K type strain sequencing project: providing services to taxonomists for standard genome sequencing and annotation.</title>
        <authorList>
            <consortium name="The Broad Institute Genomics Platform"/>
            <consortium name="The Broad Institute Genome Sequencing Center for Infectious Disease"/>
            <person name="Wu L."/>
            <person name="Ma J."/>
        </authorList>
    </citation>
    <scope>NUCLEOTIDE SEQUENCE [LARGE SCALE GENOMIC DNA]</scope>
    <source>
        <strain evidence="2">CGMCC 1.12922</strain>
    </source>
</reference>
<organism evidence="1 2">
    <name type="scientific">Sinisalibacter lacisalsi</name>
    <dbReference type="NCBI Taxonomy" id="1526570"/>
    <lineage>
        <taxon>Bacteria</taxon>
        <taxon>Pseudomonadati</taxon>
        <taxon>Pseudomonadota</taxon>
        <taxon>Alphaproteobacteria</taxon>
        <taxon>Rhodobacterales</taxon>
        <taxon>Roseobacteraceae</taxon>
        <taxon>Sinisalibacter</taxon>
    </lineage>
</organism>
<evidence type="ECO:0000313" key="1">
    <source>
        <dbReference type="EMBL" id="GGD24989.1"/>
    </source>
</evidence>
<protein>
    <recommendedName>
        <fullName evidence="3">ATP-grasp domain-containing protein</fullName>
    </recommendedName>
</protein>
<dbReference type="SUPFAM" id="SSF56059">
    <property type="entry name" value="Glutathione synthetase ATP-binding domain-like"/>
    <property type="match status" value="1"/>
</dbReference>
<evidence type="ECO:0000313" key="2">
    <source>
        <dbReference type="Proteomes" id="UP000617355"/>
    </source>
</evidence>